<feature type="region of interest" description="Disordered" evidence="1">
    <location>
        <begin position="386"/>
        <end position="409"/>
    </location>
</feature>
<feature type="compositionally biased region" description="Acidic residues" evidence="1">
    <location>
        <begin position="398"/>
        <end position="409"/>
    </location>
</feature>
<keyword evidence="4" id="KW-1185">Reference proteome</keyword>
<organism evidence="3 4">
    <name type="scientific">Halorubrum laminariae</name>
    <dbReference type="NCBI Taxonomy" id="1433523"/>
    <lineage>
        <taxon>Archaea</taxon>
        <taxon>Methanobacteriati</taxon>
        <taxon>Methanobacteriota</taxon>
        <taxon>Stenosarchaea group</taxon>
        <taxon>Halobacteria</taxon>
        <taxon>Halobacteriales</taxon>
        <taxon>Haloferacaceae</taxon>
        <taxon>Halorubrum</taxon>
    </lineage>
</organism>
<feature type="transmembrane region" description="Helical" evidence="2">
    <location>
        <begin position="6"/>
        <end position="24"/>
    </location>
</feature>
<evidence type="ECO:0000313" key="3">
    <source>
        <dbReference type="EMBL" id="MFD1570322.1"/>
    </source>
</evidence>
<feature type="region of interest" description="Disordered" evidence="1">
    <location>
        <begin position="28"/>
        <end position="57"/>
    </location>
</feature>
<sequence>MQDTIVVIVTAFVGAIVLLIGAATSQFDPREDEEEGSSSVEIATGGSGGHSSHQGMSDTLKAEYTSNSDEADIQVGVTGPLDPSHSKKRRQSQKVIQNNPKQCTHCGALNGSTGGPCWSCGSRPEATFSSEGIDAVNKHLRETPIDSSYLARGPSTEEQERPRSPGSLEDLEKAKAERDERRKQATTEDDVRRQKEIPFYYKWAGYALAWVDKWKSIIDTHARSLMIVTSFATSIWGLSIIYGALTFNGTGMTALVMAVLIAIVSATIGALCFLAPGKVKTVLLGYPFALNVILLPPVVIAVYDPRLNVILEQSVLFAEYLLTNYATILGLETWLRSTFTLEGINHLFMWFSISFPLGWLLGGTVYAGKTTVPYTVELAQNIAREARRTRTATPQPPTEEEPPEIPDSK</sequence>
<feature type="transmembrane region" description="Helical" evidence="2">
    <location>
        <begin position="251"/>
        <end position="275"/>
    </location>
</feature>
<accession>A0ABD6BZ47</accession>
<keyword evidence="2" id="KW-0812">Transmembrane</keyword>
<feature type="region of interest" description="Disordered" evidence="1">
    <location>
        <begin position="144"/>
        <end position="189"/>
    </location>
</feature>
<comment type="caution">
    <text evidence="3">The sequence shown here is derived from an EMBL/GenBank/DDBJ whole genome shotgun (WGS) entry which is preliminary data.</text>
</comment>
<feature type="transmembrane region" description="Helical" evidence="2">
    <location>
        <begin position="225"/>
        <end position="245"/>
    </location>
</feature>
<keyword evidence="2" id="KW-1133">Transmembrane helix</keyword>
<dbReference type="RefSeq" id="WP_256397199.1">
    <property type="nucleotide sequence ID" value="NZ_JANHDL010000004.1"/>
</dbReference>
<evidence type="ECO:0000313" key="4">
    <source>
        <dbReference type="Proteomes" id="UP001597185"/>
    </source>
</evidence>
<name>A0ABD6BZ47_9EURY</name>
<feature type="transmembrane region" description="Helical" evidence="2">
    <location>
        <begin position="347"/>
        <end position="368"/>
    </location>
</feature>
<feature type="transmembrane region" description="Helical" evidence="2">
    <location>
        <begin position="282"/>
        <end position="303"/>
    </location>
</feature>
<gene>
    <name evidence="3" type="ORF">ACFR9T_06925</name>
</gene>
<feature type="region of interest" description="Disordered" evidence="1">
    <location>
        <begin position="73"/>
        <end position="97"/>
    </location>
</feature>
<dbReference type="EMBL" id="JBHUDB010000002">
    <property type="protein sequence ID" value="MFD1570322.1"/>
    <property type="molecule type" value="Genomic_DNA"/>
</dbReference>
<dbReference type="AlphaFoldDB" id="A0ABD6BZ47"/>
<reference evidence="3 4" key="1">
    <citation type="journal article" date="2019" name="Int. J. Syst. Evol. Microbiol.">
        <title>The Global Catalogue of Microorganisms (GCM) 10K type strain sequencing project: providing services to taxonomists for standard genome sequencing and annotation.</title>
        <authorList>
            <consortium name="The Broad Institute Genomics Platform"/>
            <consortium name="The Broad Institute Genome Sequencing Center for Infectious Disease"/>
            <person name="Wu L."/>
            <person name="Ma J."/>
        </authorList>
    </citation>
    <scope>NUCLEOTIDE SEQUENCE [LARGE SCALE GENOMIC DNA]</scope>
    <source>
        <strain evidence="3 4">CGMCC 1.12689</strain>
    </source>
</reference>
<evidence type="ECO:0000256" key="2">
    <source>
        <dbReference type="SAM" id="Phobius"/>
    </source>
</evidence>
<dbReference type="Proteomes" id="UP001597185">
    <property type="component" value="Unassembled WGS sequence"/>
</dbReference>
<keyword evidence="2" id="KW-0472">Membrane</keyword>
<protein>
    <submittedName>
        <fullName evidence="3">Uncharacterized protein</fullName>
    </submittedName>
</protein>
<feature type="compositionally biased region" description="Basic and acidic residues" evidence="1">
    <location>
        <begin position="170"/>
        <end position="189"/>
    </location>
</feature>
<evidence type="ECO:0000256" key="1">
    <source>
        <dbReference type="SAM" id="MobiDB-lite"/>
    </source>
</evidence>
<proteinExistence type="predicted"/>